<sequence length="403" mass="45608">MNHGNNSHIQPEYGHDIPPDEERIPIQMIVGSHENDQGEMEVEYEQVYVARPRFGRFYEPQDETPAAPRNVEQARGNIYYREEKRLQTFSGQWRDEYPVEPEDLARNGFVYMGPGDKVKCVFCLKTLRGWEPGDTVEREHQRHYPDCPFVLGQCHNLNVPLTVSRNASYGVKLKEEAKPQKSQADMQDFTSRLESFRMAPPTIGSKTNEFVDAGFFYTGNNDVVKCYACGQEKGGWTSQDEPLLVHARLSPNCPFIKKTLAPKLSQGASANTFQNQASASNHYSNPHPVAEQSQGSYKTQSTLVQQAAGTYQKAQIYPPQQQFKSSQQVSSNGPQLSVPVQVSTAQIESDLKSPAVQAIRQFDEDVSVEEIRTLLESIRLEKGPDYHIKLMDLEQLLDKPKHL</sequence>
<organism evidence="2 3">
    <name type="scientific">Lymnaea stagnalis</name>
    <name type="common">Great pond snail</name>
    <name type="synonym">Helix stagnalis</name>
    <dbReference type="NCBI Taxonomy" id="6523"/>
    <lineage>
        <taxon>Eukaryota</taxon>
        <taxon>Metazoa</taxon>
        <taxon>Spiralia</taxon>
        <taxon>Lophotrochozoa</taxon>
        <taxon>Mollusca</taxon>
        <taxon>Gastropoda</taxon>
        <taxon>Heterobranchia</taxon>
        <taxon>Euthyneura</taxon>
        <taxon>Panpulmonata</taxon>
        <taxon>Hygrophila</taxon>
        <taxon>Lymnaeoidea</taxon>
        <taxon>Lymnaeidae</taxon>
        <taxon>Lymnaea</taxon>
    </lineage>
</organism>
<reference evidence="2 3" key="1">
    <citation type="submission" date="2024-04" db="EMBL/GenBank/DDBJ databases">
        <authorList>
            <consortium name="Genoscope - CEA"/>
            <person name="William W."/>
        </authorList>
    </citation>
    <scope>NUCLEOTIDE SEQUENCE [LARGE SCALE GENOMIC DNA]</scope>
</reference>
<dbReference type="PROSITE" id="PS50143">
    <property type="entry name" value="BIR_REPEAT_2"/>
    <property type="match status" value="2"/>
</dbReference>
<dbReference type="PANTHER" id="PTHR10044:SF139">
    <property type="entry name" value="DEATH-ASSOCIATED INHIBITOR OF APOPTOSIS 2"/>
    <property type="match status" value="1"/>
</dbReference>
<dbReference type="Pfam" id="PF00653">
    <property type="entry name" value="BIR"/>
    <property type="match status" value="2"/>
</dbReference>
<dbReference type="SMART" id="SM00238">
    <property type="entry name" value="BIR"/>
    <property type="match status" value="2"/>
</dbReference>
<dbReference type="PANTHER" id="PTHR10044">
    <property type="entry name" value="INHIBITOR OF APOPTOSIS"/>
    <property type="match status" value="1"/>
</dbReference>
<proteinExistence type="predicted"/>
<dbReference type="GO" id="GO:0043066">
    <property type="term" value="P:negative regulation of apoptotic process"/>
    <property type="evidence" value="ECO:0007669"/>
    <property type="project" value="TreeGrafter"/>
</dbReference>
<dbReference type="SUPFAM" id="SSF57924">
    <property type="entry name" value="Inhibitor of apoptosis (IAP) repeat"/>
    <property type="match status" value="2"/>
</dbReference>
<dbReference type="EMBL" id="CAXITT010000280">
    <property type="protein sequence ID" value="CAL1537983.1"/>
    <property type="molecule type" value="Genomic_DNA"/>
</dbReference>
<protein>
    <submittedName>
        <fullName evidence="2">Uncharacterized protein</fullName>
    </submittedName>
</protein>
<dbReference type="Proteomes" id="UP001497497">
    <property type="component" value="Unassembled WGS sequence"/>
</dbReference>
<dbReference type="GO" id="GO:0005634">
    <property type="term" value="C:nucleus"/>
    <property type="evidence" value="ECO:0007669"/>
    <property type="project" value="TreeGrafter"/>
</dbReference>
<feature type="region of interest" description="Disordered" evidence="1">
    <location>
        <begin position="277"/>
        <end position="298"/>
    </location>
</feature>
<gene>
    <name evidence="2" type="ORF">GSLYS_00011804001</name>
</gene>
<dbReference type="Gene3D" id="1.10.1170.10">
    <property type="entry name" value="Inhibitor Of Apoptosis Protein (2mihbC-IAP-1), Chain A"/>
    <property type="match status" value="2"/>
</dbReference>
<dbReference type="GO" id="GO:0051726">
    <property type="term" value="P:regulation of cell cycle"/>
    <property type="evidence" value="ECO:0007669"/>
    <property type="project" value="TreeGrafter"/>
</dbReference>
<dbReference type="CDD" id="cd00022">
    <property type="entry name" value="BIR"/>
    <property type="match status" value="2"/>
</dbReference>
<evidence type="ECO:0000256" key="1">
    <source>
        <dbReference type="SAM" id="MobiDB-lite"/>
    </source>
</evidence>
<dbReference type="InterPro" id="IPR050784">
    <property type="entry name" value="IAP"/>
</dbReference>
<keyword evidence="3" id="KW-1185">Reference proteome</keyword>
<dbReference type="InterPro" id="IPR001370">
    <property type="entry name" value="BIR_rpt"/>
</dbReference>
<accession>A0AAV2HUU9</accession>
<comment type="caution">
    <text evidence="2">The sequence shown here is derived from an EMBL/GenBank/DDBJ whole genome shotgun (WGS) entry which is preliminary data.</text>
</comment>
<dbReference type="GO" id="GO:0005737">
    <property type="term" value="C:cytoplasm"/>
    <property type="evidence" value="ECO:0007669"/>
    <property type="project" value="TreeGrafter"/>
</dbReference>
<dbReference type="AlphaFoldDB" id="A0AAV2HUU9"/>
<dbReference type="GO" id="GO:0043027">
    <property type="term" value="F:cysteine-type endopeptidase inhibitor activity involved in apoptotic process"/>
    <property type="evidence" value="ECO:0007669"/>
    <property type="project" value="TreeGrafter"/>
</dbReference>
<evidence type="ECO:0000313" key="3">
    <source>
        <dbReference type="Proteomes" id="UP001497497"/>
    </source>
</evidence>
<name>A0AAV2HUU9_LYMST</name>
<dbReference type="PROSITE" id="PS01282">
    <property type="entry name" value="BIR_REPEAT_1"/>
    <property type="match status" value="1"/>
</dbReference>
<evidence type="ECO:0000313" key="2">
    <source>
        <dbReference type="EMBL" id="CAL1537983.1"/>
    </source>
</evidence>